<evidence type="ECO:0000313" key="2">
    <source>
        <dbReference type="Proteomes" id="UP000814033"/>
    </source>
</evidence>
<proteinExistence type="predicted"/>
<keyword evidence="2" id="KW-1185">Reference proteome</keyword>
<reference evidence="1" key="1">
    <citation type="submission" date="2021-02" db="EMBL/GenBank/DDBJ databases">
        <authorList>
            <consortium name="DOE Joint Genome Institute"/>
            <person name="Ahrendt S."/>
            <person name="Looney B.P."/>
            <person name="Miyauchi S."/>
            <person name="Morin E."/>
            <person name="Drula E."/>
            <person name="Courty P.E."/>
            <person name="Chicoki N."/>
            <person name="Fauchery L."/>
            <person name="Kohler A."/>
            <person name="Kuo A."/>
            <person name="Labutti K."/>
            <person name="Pangilinan J."/>
            <person name="Lipzen A."/>
            <person name="Riley R."/>
            <person name="Andreopoulos W."/>
            <person name="He G."/>
            <person name="Johnson J."/>
            <person name="Barry K.W."/>
            <person name="Grigoriev I.V."/>
            <person name="Nagy L."/>
            <person name="Hibbett D."/>
            <person name="Henrissat B."/>
            <person name="Matheny P.B."/>
            <person name="Labbe J."/>
            <person name="Martin F."/>
        </authorList>
    </citation>
    <scope>NUCLEOTIDE SEQUENCE</scope>
    <source>
        <strain evidence="1">FP105234-sp</strain>
    </source>
</reference>
<gene>
    <name evidence="1" type="ORF">FA95DRAFT_1573608</name>
</gene>
<protein>
    <submittedName>
        <fullName evidence="1">Uncharacterized protein</fullName>
    </submittedName>
</protein>
<comment type="caution">
    <text evidence="1">The sequence shown here is derived from an EMBL/GenBank/DDBJ whole genome shotgun (WGS) entry which is preliminary data.</text>
</comment>
<dbReference type="Proteomes" id="UP000814033">
    <property type="component" value="Unassembled WGS sequence"/>
</dbReference>
<reference evidence="1" key="2">
    <citation type="journal article" date="2022" name="New Phytol.">
        <title>Evolutionary transition to the ectomycorrhizal habit in the genomes of a hyperdiverse lineage of mushroom-forming fungi.</title>
        <authorList>
            <person name="Looney B."/>
            <person name="Miyauchi S."/>
            <person name="Morin E."/>
            <person name="Drula E."/>
            <person name="Courty P.E."/>
            <person name="Kohler A."/>
            <person name="Kuo A."/>
            <person name="LaButti K."/>
            <person name="Pangilinan J."/>
            <person name="Lipzen A."/>
            <person name="Riley R."/>
            <person name="Andreopoulos W."/>
            <person name="He G."/>
            <person name="Johnson J."/>
            <person name="Nolan M."/>
            <person name="Tritt A."/>
            <person name="Barry K.W."/>
            <person name="Grigoriev I.V."/>
            <person name="Nagy L.G."/>
            <person name="Hibbett D."/>
            <person name="Henrissat B."/>
            <person name="Matheny P.B."/>
            <person name="Labbe J."/>
            <person name="Martin F.M."/>
        </authorList>
    </citation>
    <scope>NUCLEOTIDE SEQUENCE</scope>
    <source>
        <strain evidence="1">FP105234-sp</strain>
    </source>
</reference>
<sequence length="160" mass="17503">MAALAMRQYYYIALLSTELIRGWRHGGSFQFGFVGLVLSLVDAHATGSQRLYDLECGTAQSTKTTSINHQLELENEYEGQCFSNRWLPFPCAAFGSMPAALHAPNGAFISPTASVTSGDRSAQSPQSDHPALAPPTPKHERVLPWKCTYSWTDAPELGAR</sequence>
<dbReference type="EMBL" id="MU275943">
    <property type="protein sequence ID" value="KAI0045744.1"/>
    <property type="molecule type" value="Genomic_DNA"/>
</dbReference>
<name>A0ACB8RNC2_9AGAM</name>
<organism evidence="1 2">
    <name type="scientific">Auriscalpium vulgare</name>
    <dbReference type="NCBI Taxonomy" id="40419"/>
    <lineage>
        <taxon>Eukaryota</taxon>
        <taxon>Fungi</taxon>
        <taxon>Dikarya</taxon>
        <taxon>Basidiomycota</taxon>
        <taxon>Agaricomycotina</taxon>
        <taxon>Agaricomycetes</taxon>
        <taxon>Russulales</taxon>
        <taxon>Auriscalpiaceae</taxon>
        <taxon>Auriscalpium</taxon>
    </lineage>
</organism>
<accession>A0ACB8RNC2</accession>
<evidence type="ECO:0000313" key="1">
    <source>
        <dbReference type="EMBL" id="KAI0045744.1"/>
    </source>
</evidence>